<sequence>MDKESPLKIDICSQLISRVIVAEATYEAGAWVCRSLRG</sequence>
<accession>A0A5E6Q5C3</accession>
<reference evidence="1 2" key="1">
    <citation type="submission" date="2019-09" db="EMBL/GenBank/DDBJ databases">
        <authorList>
            <person name="Chandra G."/>
            <person name="Truman W A."/>
        </authorList>
    </citation>
    <scope>NUCLEOTIDE SEQUENCE [LARGE SCALE GENOMIC DNA]</scope>
    <source>
        <strain evidence="1">PS662</strain>
    </source>
</reference>
<gene>
    <name evidence="1" type="ORF">PS662_00683</name>
</gene>
<proteinExistence type="predicted"/>
<name>A0A5E6Q5C3_PSEFL</name>
<dbReference type="Proteomes" id="UP000326953">
    <property type="component" value="Unassembled WGS sequence"/>
</dbReference>
<protein>
    <submittedName>
        <fullName evidence="1">Uncharacterized protein</fullName>
    </submittedName>
</protein>
<dbReference type="EMBL" id="CABVHK010000002">
    <property type="protein sequence ID" value="VVM48772.1"/>
    <property type="molecule type" value="Genomic_DNA"/>
</dbReference>
<dbReference type="AlphaFoldDB" id="A0A5E6Q5C3"/>
<evidence type="ECO:0000313" key="2">
    <source>
        <dbReference type="Proteomes" id="UP000326953"/>
    </source>
</evidence>
<organism evidence="1 2">
    <name type="scientific">Pseudomonas fluorescens</name>
    <dbReference type="NCBI Taxonomy" id="294"/>
    <lineage>
        <taxon>Bacteria</taxon>
        <taxon>Pseudomonadati</taxon>
        <taxon>Pseudomonadota</taxon>
        <taxon>Gammaproteobacteria</taxon>
        <taxon>Pseudomonadales</taxon>
        <taxon>Pseudomonadaceae</taxon>
        <taxon>Pseudomonas</taxon>
    </lineage>
</organism>
<evidence type="ECO:0000313" key="1">
    <source>
        <dbReference type="EMBL" id="VVM48772.1"/>
    </source>
</evidence>